<accession>A0A2G1MH69</accession>
<dbReference type="Proteomes" id="UP000221860">
    <property type="component" value="Unassembled WGS sequence"/>
</dbReference>
<comment type="caution">
    <text evidence="2">The sequence shown here is derived from an EMBL/GenBank/DDBJ whole genome shotgun (WGS) entry which is preliminary data.</text>
</comment>
<gene>
    <name evidence="2" type="ORF">CJ301_07800</name>
</gene>
<dbReference type="GO" id="GO:0005829">
    <property type="term" value="C:cytosol"/>
    <property type="evidence" value="ECO:0007669"/>
    <property type="project" value="TreeGrafter"/>
</dbReference>
<protein>
    <submittedName>
        <fullName evidence="2">Rrf2 family transcriptional regulator</fullName>
    </submittedName>
</protein>
<dbReference type="AlphaFoldDB" id="A0A2G1MH69"/>
<dbReference type="OrthoDB" id="9795923at2"/>
<dbReference type="EMBL" id="NQWH01000009">
    <property type="protein sequence ID" value="PHP28099.1"/>
    <property type="molecule type" value="Genomic_DNA"/>
</dbReference>
<dbReference type="InterPro" id="IPR036390">
    <property type="entry name" value="WH_DNA-bd_sf"/>
</dbReference>
<dbReference type="PANTHER" id="PTHR33221:SF4">
    <property type="entry name" value="HTH-TYPE TRANSCRIPTIONAL REPRESSOR NSRR"/>
    <property type="match status" value="1"/>
</dbReference>
<dbReference type="GO" id="GO:0003677">
    <property type="term" value="F:DNA binding"/>
    <property type="evidence" value="ECO:0007669"/>
    <property type="project" value="UniProtKB-KW"/>
</dbReference>
<dbReference type="PANTHER" id="PTHR33221">
    <property type="entry name" value="WINGED HELIX-TURN-HELIX TRANSCRIPTIONAL REGULATOR, RRF2 FAMILY"/>
    <property type="match status" value="1"/>
</dbReference>
<evidence type="ECO:0000313" key="3">
    <source>
        <dbReference type="Proteomes" id="UP000221860"/>
    </source>
</evidence>
<reference evidence="2 3" key="1">
    <citation type="submission" date="2017-08" db="EMBL/GenBank/DDBJ databases">
        <title>Draft Genome Sequence of Loktanella cinnabarina Strain XM1, Isolated from Coastal Surface Water.</title>
        <authorList>
            <person name="Ma R."/>
            <person name="Wang J."/>
            <person name="Wang Q."/>
            <person name="Ma Z."/>
            <person name="Li J."/>
            <person name="Chen L."/>
        </authorList>
    </citation>
    <scope>NUCLEOTIDE SEQUENCE [LARGE SCALE GENOMIC DNA]</scope>
    <source>
        <strain evidence="2 3">XM1</strain>
    </source>
</reference>
<proteinExistence type="predicted"/>
<keyword evidence="3" id="KW-1185">Reference proteome</keyword>
<evidence type="ECO:0000256" key="1">
    <source>
        <dbReference type="ARBA" id="ARBA00023125"/>
    </source>
</evidence>
<dbReference type="NCBIfam" id="TIGR00738">
    <property type="entry name" value="rrf2_super"/>
    <property type="match status" value="1"/>
</dbReference>
<dbReference type="SUPFAM" id="SSF46785">
    <property type="entry name" value="Winged helix' DNA-binding domain"/>
    <property type="match status" value="1"/>
</dbReference>
<organism evidence="2 3">
    <name type="scientific">Limimaricola cinnabarinus</name>
    <dbReference type="NCBI Taxonomy" id="1125964"/>
    <lineage>
        <taxon>Bacteria</taxon>
        <taxon>Pseudomonadati</taxon>
        <taxon>Pseudomonadota</taxon>
        <taxon>Alphaproteobacteria</taxon>
        <taxon>Rhodobacterales</taxon>
        <taxon>Paracoccaceae</taxon>
        <taxon>Limimaricola</taxon>
    </lineage>
</organism>
<sequence length="159" mass="16968">MKLSRHSDYALRAMIQLASAGDELVSIRRISETYGISHSHLMKIVQSLGHAGFVETVRGRHGGLRLARPAREISLGALLRHTEGEDGLVDCTGCLIAPACGLPGMLAEALEAFLKVLDGYRLDDVASRSHVLRALFDRPASAGPGDTPSARCDARQAGP</sequence>
<evidence type="ECO:0000313" key="2">
    <source>
        <dbReference type="EMBL" id="PHP28099.1"/>
    </source>
</evidence>
<dbReference type="InterPro" id="IPR036388">
    <property type="entry name" value="WH-like_DNA-bd_sf"/>
</dbReference>
<keyword evidence="1" id="KW-0238">DNA-binding</keyword>
<dbReference type="RefSeq" id="WP_099276014.1">
    <property type="nucleotide sequence ID" value="NZ_KZ304955.1"/>
</dbReference>
<dbReference type="InterPro" id="IPR000944">
    <property type="entry name" value="Tscrpt_reg_Rrf2"/>
</dbReference>
<dbReference type="Pfam" id="PF02082">
    <property type="entry name" value="Rrf2"/>
    <property type="match status" value="1"/>
</dbReference>
<dbReference type="GO" id="GO:0003700">
    <property type="term" value="F:DNA-binding transcription factor activity"/>
    <property type="evidence" value="ECO:0007669"/>
    <property type="project" value="TreeGrafter"/>
</dbReference>
<dbReference type="PROSITE" id="PS51197">
    <property type="entry name" value="HTH_RRF2_2"/>
    <property type="match status" value="1"/>
</dbReference>
<dbReference type="Gene3D" id="1.10.10.10">
    <property type="entry name" value="Winged helix-like DNA-binding domain superfamily/Winged helix DNA-binding domain"/>
    <property type="match status" value="1"/>
</dbReference>
<name>A0A2G1MH69_9RHOB</name>